<accession>A0A4R7ZCV2</accession>
<feature type="transmembrane region" description="Helical" evidence="8">
    <location>
        <begin position="132"/>
        <end position="153"/>
    </location>
</feature>
<keyword evidence="10" id="KW-1185">Reference proteome</keyword>
<evidence type="ECO:0000256" key="3">
    <source>
        <dbReference type="ARBA" id="ARBA00022692"/>
    </source>
</evidence>
<dbReference type="GO" id="GO:0005384">
    <property type="term" value="F:manganese ion transmembrane transporter activity"/>
    <property type="evidence" value="ECO:0007669"/>
    <property type="project" value="UniProtKB-UniRule"/>
</dbReference>
<evidence type="ECO:0000256" key="5">
    <source>
        <dbReference type="ARBA" id="ARBA00023065"/>
    </source>
</evidence>
<evidence type="ECO:0000313" key="9">
    <source>
        <dbReference type="EMBL" id="TDW14696.1"/>
    </source>
</evidence>
<feature type="transmembrane region" description="Helical" evidence="8">
    <location>
        <begin position="68"/>
        <end position="87"/>
    </location>
</feature>
<name>A0A4R7ZCV2_9FIRM</name>
<feature type="transmembrane region" description="Helical" evidence="8">
    <location>
        <begin position="107"/>
        <end position="127"/>
    </location>
</feature>
<comment type="function">
    <text evidence="8">Probably functions as a manganese efflux pump.</text>
</comment>
<comment type="subcellular location">
    <subcellularLocation>
        <location evidence="8">Cell membrane</location>
        <topology evidence="8">Multi-pass membrane protein</topology>
    </subcellularLocation>
</comment>
<evidence type="ECO:0000256" key="6">
    <source>
        <dbReference type="ARBA" id="ARBA00023136"/>
    </source>
</evidence>
<proteinExistence type="inferred from homology"/>
<dbReference type="InterPro" id="IPR022929">
    <property type="entry name" value="Put_MntP"/>
</dbReference>
<protein>
    <recommendedName>
        <fullName evidence="8">Putative manganese efflux pump MntP</fullName>
    </recommendedName>
</protein>
<evidence type="ECO:0000313" key="10">
    <source>
        <dbReference type="Proteomes" id="UP000294743"/>
    </source>
</evidence>
<dbReference type="GO" id="GO:0005886">
    <property type="term" value="C:plasma membrane"/>
    <property type="evidence" value="ECO:0007669"/>
    <property type="project" value="UniProtKB-SubCell"/>
</dbReference>
<dbReference type="Proteomes" id="UP000294743">
    <property type="component" value="Unassembled WGS sequence"/>
</dbReference>
<dbReference type="Pfam" id="PF02659">
    <property type="entry name" value="Mntp"/>
    <property type="match status" value="1"/>
</dbReference>
<dbReference type="RefSeq" id="WP_134170472.1">
    <property type="nucleotide sequence ID" value="NZ_SODD01000034.1"/>
</dbReference>
<gene>
    <name evidence="8" type="primary">mntP</name>
    <name evidence="9" type="ORF">EDD63_1346</name>
</gene>
<keyword evidence="7 8" id="KW-0464">Manganese</keyword>
<dbReference type="PANTHER" id="PTHR35529">
    <property type="entry name" value="MANGANESE EFFLUX PUMP MNTP-RELATED"/>
    <property type="match status" value="1"/>
</dbReference>
<keyword evidence="5 8" id="KW-0406">Ion transport</keyword>
<comment type="similarity">
    <text evidence="8">Belongs to the MntP (TC 9.B.29) family.</text>
</comment>
<feature type="transmembrane region" description="Helical" evidence="8">
    <location>
        <begin position="33"/>
        <end position="56"/>
    </location>
</feature>
<dbReference type="PANTHER" id="PTHR35529:SF1">
    <property type="entry name" value="MANGANESE EFFLUX PUMP MNTP-RELATED"/>
    <property type="match status" value="1"/>
</dbReference>
<sequence>MSILTILLTSIGLAMDACAVSLAKGMCYTKKNAIKFSLVYAISFGFFQGIMPLIGYTVGVNFTGSITFLDHWIAFILLVFIGIKMIYEAFGEQDLSCELEIKVKDILLLGIATSIDALAVGVSFAFFEVDILFACIIIGLVTFALSFLSGYIGRFVGSLLHTYAEVAGGVILILIGSKILIEHLFF</sequence>
<feature type="transmembrane region" description="Helical" evidence="8">
    <location>
        <begin position="159"/>
        <end position="181"/>
    </location>
</feature>
<dbReference type="HAMAP" id="MF_01521">
    <property type="entry name" value="MntP_pump"/>
    <property type="match status" value="1"/>
</dbReference>
<evidence type="ECO:0000256" key="8">
    <source>
        <dbReference type="HAMAP-Rule" id="MF_01521"/>
    </source>
</evidence>
<dbReference type="EMBL" id="SODD01000034">
    <property type="protein sequence ID" value="TDW14696.1"/>
    <property type="molecule type" value="Genomic_DNA"/>
</dbReference>
<keyword evidence="2 8" id="KW-1003">Cell membrane</keyword>
<evidence type="ECO:0000256" key="4">
    <source>
        <dbReference type="ARBA" id="ARBA00022989"/>
    </source>
</evidence>
<evidence type="ECO:0000256" key="2">
    <source>
        <dbReference type="ARBA" id="ARBA00022475"/>
    </source>
</evidence>
<keyword evidence="1 8" id="KW-0813">Transport</keyword>
<dbReference type="AlphaFoldDB" id="A0A4R7ZCV2"/>
<comment type="caution">
    <text evidence="9">The sequence shown here is derived from an EMBL/GenBank/DDBJ whole genome shotgun (WGS) entry which is preliminary data.</text>
</comment>
<dbReference type="InterPro" id="IPR003810">
    <property type="entry name" value="Mntp/YtaF"/>
</dbReference>
<organism evidence="9 10">
    <name type="scientific">Breznakia blatticola</name>
    <dbReference type="NCBI Taxonomy" id="1754012"/>
    <lineage>
        <taxon>Bacteria</taxon>
        <taxon>Bacillati</taxon>
        <taxon>Bacillota</taxon>
        <taxon>Erysipelotrichia</taxon>
        <taxon>Erysipelotrichales</taxon>
        <taxon>Erysipelotrichaceae</taxon>
        <taxon>Breznakia</taxon>
    </lineage>
</organism>
<keyword evidence="3 8" id="KW-0812">Transmembrane</keyword>
<evidence type="ECO:0000256" key="1">
    <source>
        <dbReference type="ARBA" id="ARBA00022448"/>
    </source>
</evidence>
<reference evidence="9 10" key="1">
    <citation type="submission" date="2019-03" db="EMBL/GenBank/DDBJ databases">
        <title>Genomic Encyclopedia of Type Strains, Phase IV (KMG-IV): sequencing the most valuable type-strain genomes for metagenomic binning, comparative biology and taxonomic classification.</title>
        <authorList>
            <person name="Goeker M."/>
        </authorList>
    </citation>
    <scope>NUCLEOTIDE SEQUENCE [LARGE SCALE GENOMIC DNA]</scope>
    <source>
        <strain evidence="9 10">DSM 28867</strain>
    </source>
</reference>
<keyword evidence="6 8" id="KW-0472">Membrane</keyword>
<keyword evidence="4 8" id="KW-1133">Transmembrane helix</keyword>
<evidence type="ECO:0000256" key="7">
    <source>
        <dbReference type="ARBA" id="ARBA00023211"/>
    </source>
</evidence>
<dbReference type="OrthoDB" id="9811590at2"/>